<evidence type="ECO:0000259" key="2">
    <source>
        <dbReference type="Pfam" id="PF01965"/>
    </source>
</evidence>
<reference evidence="4" key="1">
    <citation type="submission" date="2018-05" db="EMBL/GenBank/DDBJ databases">
        <title>Genome Sequencing of selected type strains of the family Eggerthellaceae.</title>
        <authorList>
            <person name="Danylec N."/>
            <person name="Stoll D.A."/>
            <person name="Doetsch A."/>
            <person name="Huch M."/>
        </authorList>
    </citation>
    <scope>NUCLEOTIDE SEQUENCE [LARGE SCALE GENOMIC DNA]</scope>
    <source>
        <strain evidence="4">DSM 16106</strain>
    </source>
</reference>
<evidence type="ECO:0000256" key="1">
    <source>
        <dbReference type="SAM" id="MobiDB-lite"/>
    </source>
</evidence>
<dbReference type="Gene3D" id="3.40.50.880">
    <property type="match status" value="1"/>
</dbReference>
<dbReference type="SUPFAM" id="SSF52317">
    <property type="entry name" value="Class I glutamine amidotransferase-like"/>
    <property type="match status" value="1"/>
</dbReference>
<evidence type="ECO:0000313" key="3">
    <source>
        <dbReference type="EMBL" id="RNL39120.1"/>
    </source>
</evidence>
<gene>
    <name evidence="3" type="ORF">DMP08_11360</name>
</gene>
<accession>A0A3N0AWY3</accession>
<proteinExistence type="predicted"/>
<dbReference type="GO" id="GO:0016740">
    <property type="term" value="F:transferase activity"/>
    <property type="evidence" value="ECO:0007669"/>
    <property type="project" value="UniProtKB-KW"/>
</dbReference>
<feature type="compositionally biased region" description="Polar residues" evidence="1">
    <location>
        <begin position="15"/>
        <end position="24"/>
    </location>
</feature>
<dbReference type="InterPro" id="IPR029062">
    <property type="entry name" value="Class_I_gatase-like"/>
</dbReference>
<dbReference type="Pfam" id="PF01965">
    <property type="entry name" value="DJ-1_PfpI"/>
    <property type="match status" value="1"/>
</dbReference>
<organism evidence="3 4">
    <name type="scientific">Paraeggerthella hongkongensis</name>
    <dbReference type="NCBI Taxonomy" id="230658"/>
    <lineage>
        <taxon>Bacteria</taxon>
        <taxon>Bacillati</taxon>
        <taxon>Actinomycetota</taxon>
        <taxon>Coriobacteriia</taxon>
        <taxon>Eggerthellales</taxon>
        <taxon>Eggerthellaceae</taxon>
        <taxon>Paraeggerthella</taxon>
    </lineage>
</organism>
<keyword evidence="3" id="KW-0808">Transferase</keyword>
<keyword evidence="3" id="KW-0315">Glutamine amidotransferase</keyword>
<name>A0A3N0AWY3_9ACTN</name>
<comment type="caution">
    <text evidence="3">The sequence shown here is derived from an EMBL/GenBank/DDBJ whole genome shotgun (WGS) entry which is preliminary data.</text>
</comment>
<dbReference type="AlphaFoldDB" id="A0A3N0AWY3"/>
<dbReference type="Proteomes" id="UP000278632">
    <property type="component" value="Unassembled WGS sequence"/>
</dbReference>
<evidence type="ECO:0000313" key="4">
    <source>
        <dbReference type="Proteomes" id="UP000278632"/>
    </source>
</evidence>
<protein>
    <submittedName>
        <fullName evidence="3">Glutamine amidotransferase</fullName>
    </submittedName>
</protein>
<dbReference type="EMBL" id="QICD01000034">
    <property type="protein sequence ID" value="RNL39120.1"/>
    <property type="molecule type" value="Genomic_DNA"/>
</dbReference>
<sequence>MLGWTSGPTKRSWLNGRSPSTSKRTCPAKTRVAPTSIYSWLWRKGASVTERDNALGPQGNRRGTVLAFLPDRFADWEVGHACSEINKPETGYAVRTMATRQGKVRSIGGLTVVPDLTAERDEVPEDLALAILVGGESWQEPDIVRAGAWLVDACLARAVPVAAICGACSFLAERGYLDDCDHTGNADYEFAQLAPHYRGHDRFRNQPVVDGGRFITANGAAGIELACALFGRLDIKPWGNVETWRTAFKRGTFA</sequence>
<feature type="domain" description="DJ-1/PfpI" evidence="2">
    <location>
        <begin position="65"/>
        <end position="226"/>
    </location>
</feature>
<keyword evidence="4" id="KW-1185">Reference proteome</keyword>
<feature type="region of interest" description="Disordered" evidence="1">
    <location>
        <begin position="1"/>
        <end position="30"/>
    </location>
</feature>
<dbReference type="InterPro" id="IPR002818">
    <property type="entry name" value="DJ-1/PfpI"/>
</dbReference>